<feature type="transmembrane region" description="Helical" evidence="5">
    <location>
        <begin position="209"/>
        <end position="229"/>
    </location>
</feature>
<feature type="transmembrane region" description="Helical" evidence="5">
    <location>
        <begin position="137"/>
        <end position="156"/>
    </location>
</feature>
<evidence type="ECO:0000256" key="4">
    <source>
        <dbReference type="ARBA" id="ARBA00023136"/>
    </source>
</evidence>
<evidence type="ECO:0000313" key="7">
    <source>
        <dbReference type="EMBL" id="KIJ62495.1"/>
    </source>
</evidence>
<name>A0A0C9VWF4_9AGAM</name>
<dbReference type="Proteomes" id="UP000053820">
    <property type="component" value="Unassembled WGS sequence"/>
</dbReference>
<proteinExistence type="predicted"/>
<protein>
    <recommendedName>
        <fullName evidence="6">Major facilitator superfamily (MFS) profile domain-containing protein</fullName>
    </recommendedName>
</protein>
<feature type="transmembrane region" description="Helical" evidence="5">
    <location>
        <begin position="281"/>
        <end position="301"/>
    </location>
</feature>
<feature type="transmembrane region" description="Helical" evidence="5">
    <location>
        <begin position="168"/>
        <end position="188"/>
    </location>
</feature>
<dbReference type="PANTHER" id="PTHR23501">
    <property type="entry name" value="MAJOR FACILITATOR SUPERFAMILY"/>
    <property type="match status" value="1"/>
</dbReference>
<dbReference type="InterPro" id="IPR020846">
    <property type="entry name" value="MFS_dom"/>
</dbReference>
<dbReference type="AlphaFoldDB" id="A0A0C9VWF4"/>
<dbReference type="GO" id="GO:0022857">
    <property type="term" value="F:transmembrane transporter activity"/>
    <property type="evidence" value="ECO:0007669"/>
    <property type="project" value="InterPro"/>
</dbReference>
<feature type="transmembrane region" description="Helical" evidence="5">
    <location>
        <begin position="321"/>
        <end position="338"/>
    </location>
</feature>
<comment type="subcellular location">
    <subcellularLocation>
        <location evidence="1">Membrane</location>
        <topology evidence="1">Multi-pass membrane protein</topology>
    </subcellularLocation>
</comment>
<feature type="domain" description="Major facilitator superfamily (MFS) profile" evidence="6">
    <location>
        <begin position="15"/>
        <end position="503"/>
    </location>
</feature>
<dbReference type="GO" id="GO:0005886">
    <property type="term" value="C:plasma membrane"/>
    <property type="evidence" value="ECO:0007669"/>
    <property type="project" value="TreeGrafter"/>
</dbReference>
<evidence type="ECO:0000256" key="1">
    <source>
        <dbReference type="ARBA" id="ARBA00004141"/>
    </source>
</evidence>
<feature type="transmembrane region" description="Helical" evidence="5">
    <location>
        <begin position="345"/>
        <end position="366"/>
    </location>
</feature>
<reference evidence="7 8" key="1">
    <citation type="submission" date="2014-04" db="EMBL/GenBank/DDBJ databases">
        <title>Evolutionary Origins and Diversification of the Mycorrhizal Mutualists.</title>
        <authorList>
            <consortium name="DOE Joint Genome Institute"/>
            <consortium name="Mycorrhizal Genomics Consortium"/>
            <person name="Kohler A."/>
            <person name="Kuo A."/>
            <person name="Nagy L.G."/>
            <person name="Floudas D."/>
            <person name="Copeland A."/>
            <person name="Barry K.W."/>
            <person name="Cichocki N."/>
            <person name="Veneault-Fourrey C."/>
            <person name="LaButti K."/>
            <person name="Lindquist E.A."/>
            <person name="Lipzen A."/>
            <person name="Lundell T."/>
            <person name="Morin E."/>
            <person name="Murat C."/>
            <person name="Riley R."/>
            <person name="Ohm R."/>
            <person name="Sun H."/>
            <person name="Tunlid A."/>
            <person name="Henrissat B."/>
            <person name="Grigoriev I.V."/>
            <person name="Hibbett D.S."/>
            <person name="Martin F."/>
        </authorList>
    </citation>
    <scope>NUCLEOTIDE SEQUENCE [LARGE SCALE GENOMIC DNA]</scope>
    <source>
        <strain evidence="7 8">MD-312</strain>
    </source>
</reference>
<dbReference type="HOGENOM" id="CLU_000960_22_1_1"/>
<keyword evidence="2 5" id="KW-0812">Transmembrane</keyword>
<dbReference type="InterPro" id="IPR011701">
    <property type="entry name" value="MFS"/>
</dbReference>
<dbReference type="InterPro" id="IPR036259">
    <property type="entry name" value="MFS_trans_sf"/>
</dbReference>
<dbReference type="CDD" id="cd17502">
    <property type="entry name" value="MFS_Azr1_MDR_like"/>
    <property type="match status" value="1"/>
</dbReference>
<evidence type="ECO:0000313" key="8">
    <source>
        <dbReference type="Proteomes" id="UP000053820"/>
    </source>
</evidence>
<feature type="transmembrane region" description="Helical" evidence="5">
    <location>
        <begin position="50"/>
        <end position="68"/>
    </location>
</feature>
<dbReference type="OrthoDB" id="10021397at2759"/>
<dbReference type="Gene3D" id="1.20.1720.10">
    <property type="entry name" value="Multidrug resistance protein D"/>
    <property type="match status" value="1"/>
</dbReference>
<evidence type="ECO:0000259" key="6">
    <source>
        <dbReference type="PROSITE" id="PS50850"/>
    </source>
</evidence>
<sequence>MEQTRLLSGKQLLVVVLALLLSLALIALDQTIVATALPVITSDFHALQEVTWIVGGYLLTTVSFMPAYGQALAIFSTKRVYLLSIVIFELGSLLCGIAPSVNVLIFGRAFAGIGAAGISVSVLTIMAEARRHRMSAIVFGAIGALFSLSSIIGPLIGGAFTTHLTWRWCFYINLPLGAISCSIIFFSLPLHKPLVAYSDTKNILKRLAAMDWIGCLLCLATMVVLVLPLEWGGSSLAWNSSIVIALICLFVVLLAILLLWEWHKGERGIIPLKVLARRSQVGACIVTFFTMFNLLVLTYYIPLLYQAVYDHSPIRSGVDMLPFLLSSVVATISTSIFLSRTGHYWTILVVGPAFCCVAGGLLFTTAENTPPAKLIGYQILYGIGVGANLDKTLIKFLPVQADTDMKSVSVCSAIASFMQILGGFIGVTTAGAIFNNRLRYNLAIYAPYVDPGPVTAGVTAIYKVVAPDLRPGVIHAYMKSLDCVFVTAVPSAVLTIVGAVLMR</sequence>
<keyword evidence="3 5" id="KW-1133">Transmembrane helix</keyword>
<feature type="transmembrane region" description="Helical" evidence="5">
    <location>
        <begin position="80"/>
        <end position="99"/>
    </location>
</feature>
<gene>
    <name evidence="7" type="ORF">HYDPIDRAFT_94505</name>
</gene>
<dbReference type="EMBL" id="KN839855">
    <property type="protein sequence ID" value="KIJ62495.1"/>
    <property type="molecule type" value="Genomic_DNA"/>
</dbReference>
<feature type="transmembrane region" description="Helical" evidence="5">
    <location>
        <begin position="410"/>
        <end position="434"/>
    </location>
</feature>
<dbReference type="PANTHER" id="PTHR23501:SF198">
    <property type="entry name" value="AZOLE RESISTANCE PROTEIN 1-RELATED"/>
    <property type="match status" value="1"/>
</dbReference>
<dbReference type="PROSITE" id="PS50850">
    <property type="entry name" value="MFS"/>
    <property type="match status" value="1"/>
</dbReference>
<evidence type="ECO:0000256" key="3">
    <source>
        <dbReference type="ARBA" id="ARBA00022989"/>
    </source>
</evidence>
<dbReference type="Pfam" id="PF07690">
    <property type="entry name" value="MFS_1"/>
    <property type="match status" value="1"/>
</dbReference>
<evidence type="ECO:0000256" key="5">
    <source>
        <dbReference type="SAM" id="Phobius"/>
    </source>
</evidence>
<dbReference type="SUPFAM" id="SSF103473">
    <property type="entry name" value="MFS general substrate transporter"/>
    <property type="match status" value="2"/>
</dbReference>
<dbReference type="Gene3D" id="1.20.1250.20">
    <property type="entry name" value="MFS general substrate transporter like domains"/>
    <property type="match status" value="1"/>
</dbReference>
<feature type="transmembrane region" description="Helical" evidence="5">
    <location>
        <begin position="484"/>
        <end position="502"/>
    </location>
</feature>
<feature type="transmembrane region" description="Helical" evidence="5">
    <location>
        <begin position="241"/>
        <end position="260"/>
    </location>
</feature>
<organism evidence="7 8">
    <name type="scientific">Hydnomerulius pinastri MD-312</name>
    <dbReference type="NCBI Taxonomy" id="994086"/>
    <lineage>
        <taxon>Eukaryota</taxon>
        <taxon>Fungi</taxon>
        <taxon>Dikarya</taxon>
        <taxon>Basidiomycota</taxon>
        <taxon>Agaricomycotina</taxon>
        <taxon>Agaricomycetes</taxon>
        <taxon>Agaricomycetidae</taxon>
        <taxon>Boletales</taxon>
        <taxon>Boletales incertae sedis</taxon>
        <taxon>Leucogyrophana</taxon>
    </lineage>
</organism>
<accession>A0A0C9VWF4</accession>
<keyword evidence="8" id="KW-1185">Reference proteome</keyword>
<evidence type="ECO:0000256" key="2">
    <source>
        <dbReference type="ARBA" id="ARBA00022692"/>
    </source>
</evidence>
<keyword evidence="4 5" id="KW-0472">Membrane</keyword>
<feature type="transmembrane region" description="Helical" evidence="5">
    <location>
        <begin position="105"/>
        <end position="125"/>
    </location>
</feature>